<dbReference type="PANTHER" id="PTHR43355:SF2">
    <property type="entry name" value="FLAVIN REDUCTASE (NADPH)"/>
    <property type="match status" value="1"/>
</dbReference>
<keyword evidence="3" id="KW-1185">Reference proteome</keyword>
<protein>
    <submittedName>
        <fullName evidence="2">NAD-dependent epimerase/dehydratase family protein</fullName>
    </submittedName>
</protein>
<dbReference type="InterPro" id="IPR036291">
    <property type="entry name" value="NAD(P)-bd_dom_sf"/>
</dbReference>
<name>A0A6M0RJ83_9CYAN</name>
<evidence type="ECO:0000259" key="1">
    <source>
        <dbReference type="Pfam" id="PF13460"/>
    </source>
</evidence>
<comment type="caution">
    <text evidence="2">The sequence shown here is derived from an EMBL/GenBank/DDBJ whole genome shotgun (WGS) entry which is preliminary data.</text>
</comment>
<dbReference type="PANTHER" id="PTHR43355">
    <property type="entry name" value="FLAVIN REDUCTASE (NADPH)"/>
    <property type="match status" value="1"/>
</dbReference>
<dbReference type="SUPFAM" id="SSF51735">
    <property type="entry name" value="NAD(P)-binding Rossmann-fold domains"/>
    <property type="match status" value="1"/>
</dbReference>
<dbReference type="GO" id="GO:0042602">
    <property type="term" value="F:riboflavin reductase (NADPH) activity"/>
    <property type="evidence" value="ECO:0007669"/>
    <property type="project" value="TreeGrafter"/>
</dbReference>
<dbReference type="Gene3D" id="3.40.50.720">
    <property type="entry name" value="NAD(P)-binding Rossmann-like Domain"/>
    <property type="match status" value="1"/>
</dbReference>
<gene>
    <name evidence="2" type="ORF">DXZ20_11780</name>
</gene>
<evidence type="ECO:0000313" key="2">
    <source>
        <dbReference type="EMBL" id="NEZ56338.1"/>
    </source>
</evidence>
<dbReference type="Pfam" id="PF13460">
    <property type="entry name" value="NAD_binding_10"/>
    <property type="match status" value="1"/>
</dbReference>
<evidence type="ECO:0000313" key="3">
    <source>
        <dbReference type="Proteomes" id="UP000481033"/>
    </source>
</evidence>
<proteinExistence type="predicted"/>
<dbReference type="RefSeq" id="WP_163698325.1">
    <property type="nucleotide sequence ID" value="NZ_QXHD01000004.1"/>
</dbReference>
<dbReference type="InterPro" id="IPR016040">
    <property type="entry name" value="NAD(P)-bd_dom"/>
</dbReference>
<reference evidence="2 3" key="1">
    <citation type="journal article" date="2020" name="Microb. Ecol.">
        <title>Ecogenomics of the Marine Benthic Filamentous Cyanobacterium Adonisia.</title>
        <authorList>
            <person name="Walter J.M."/>
            <person name="Coutinho F.H."/>
            <person name="Leomil L."/>
            <person name="Hargreaves P.I."/>
            <person name="Campeao M.E."/>
            <person name="Vieira V.V."/>
            <person name="Silva B.S."/>
            <person name="Fistarol G.O."/>
            <person name="Salomon P.S."/>
            <person name="Sawabe T."/>
            <person name="Mino S."/>
            <person name="Hosokawa M."/>
            <person name="Miyashita H."/>
            <person name="Maruyama F."/>
            <person name="van Verk M.C."/>
            <person name="Dutilh B.E."/>
            <person name="Thompson C.C."/>
            <person name="Thompson F.L."/>
        </authorList>
    </citation>
    <scope>NUCLEOTIDE SEQUENCE [LARGE SCALE GENOMIC DNA]</scope>
    <source>
        <strain evidence="2 3">CCMR0081</strain>
    </source>
</reference>
<dbReference type="Proteomes" id="UP000481033">
    <property type="component" value="Unassembled WGS sequence"/>
</dbReference>
<organism evidence="2 3">
    <name type="scientific">Adonisia turfae CCMR0081</name>
    <dbReference type="NCBI Taxonomy" id="2292702"/>
    <lineage>
        <taxon>Bacteria</taxon>
        <taxon>Bacillati</taxon>
        <taxon>Cyanobacteriota</taxon>
        <taxon>Adonisia</taxon>
        <taxon>Adonisia turfae</taxon>
    </lineage>
</organism>
<dbReference type="InterPro" id="IPR051606">
    <property type="entry name" value="Polyketide_Oxido-like"/>
</dbReference>
<dbReference type="AlphaFoldDB" id="A0A6M0RJ83"/>
<feature type="domain" description="NAD(P)-binding" evidence="1">
    <location>
        <begin position="7"/>
        <end position="197"/>
    </location>
</feature>
<sequence>MKLVIFGATGSTGRQVVEQALDQGHRVTAFVRTPAKLNIQHPNLNVAQGDVMDLPSVEQAVQGQEAVVCILGSGQQLKSNIRSAGTQQIIRAMEHAGVRRFICQSTLGAGDSWGSLNFFWKYIMFGLILRHVFADHELQESYVQQSNLDWTIVRPGALIEGGRTGQYRHGFPGTDKTSKLKITRADVADFILKQLFNDTYLRQAPSLSY</sequence>
<dbReference type="EMBL" id="QXHD01000004">
    <property type="protein sequence ID" value="NEZ56338.1"/>
    <property type="molecule type" value="Genomic_DNA"/>
</dbReference>
<dbReference type="CDD" id="cd05244">
    <property type="entry name" value="BVR-B_like_SDR_a"/>
    <property type="match status" value="1"/>
</dbReference>
<accession>A0A6M0RJ83</accession>
<dbReference type="GO" id="GO:0004074">
    <property type="term" value="F:biliverdin reductase [NAD(P)H] activity"/>
    <property type="evidence" value="ECO:0007669"/>
    <property type="project" value="TreeGrafter"/>
</dbReference>